<proteinExistence type="inferred from homology"/>
<evidence type="ECO:0000256" key="10">
    <source>
        <dbReference type="SAM" id="SignalP"/>
    </source>
</evidence>
<sequence length="328" mass="34806">MFSSTRMITAVFAALALASTGFAAPAPPDRRRLLHFVPPPSRHLSLRHLLRQLGHWRPPRGLRAQGAHCRPPVTGYNVVALSFLTLNGAVDQAGNWATLSAADKTAKKTEYHNAGIKIIASAFGATDTPTTSGANAVNAANTMAQWVKTNGLDGIDVDYEDLGAMNRGDGAAEKWVSDFTTTLRKTLPQGQYILSHAPLAPWLAPNHQFAAGAYVKINQNVGSLIDWYNVQFYNQGLYGDCAGLLTSSGGAFPGSSLFEIPKNGIPLNKLVIGKPATAADASNGFMDAATLGSCVKQAKAKGWNGGVMVWQFPHADASWMQAAKGGAF</sequence>
<evidence type="ECO:0000313" key="13">
    <source>
        <dbReference type="Proteomes" id="UP000230002"/>
    </source>
</evidence>
<dbReference type="GO" id="GO:0000272">
    <property type="term" value="P:polysaccharide catabolic process"/>
    <property type="evidence" value="ECO:0007669"/>
    <property type="project" value="UniProtKB-KW"/>
</dbReference>
<dbReference type="AlphaFoldDB" id="A0A2G8SRG0"/>
<dbReference type="PANTHER" id="PTHR45708">
    <property type="entry name" value="ENDOCHITINASE"/>
    <property type="match status" value="1"/>
</dbReference>
<evidence type="ECO:0000256" key="4">
    <source>
        <dbReference type="ARBA" id="ARBA00023024"/>
    </source>
</evidence>
<dbReference type="InterPro" id="IPR050542">
    <property type="entry name" value="Glycosyl_Hydrlase18_Chitinase"/>
</dbReference>
<evidence type="ECO:0000256" key="9">
    <source>
        <dbReference type="RuleBase" id="RU004453"/>
    </source>
</evidence>
<dbReference type="InterPro" id="IPR001223">
    <property type="entry name" value="Glyco_hydro18_cat"/>
</dbReference>
<keyword evidence="5" id="KW-0119">Carbohydrate metabolism</keyword>
<dbReference type="GO" id="GO:0006032">
    <property type="term" value="P:chitin catabolic process"/>
    <property type="evidence" value="ECO:0007669"/>
    <property type="project" value="UniProtKB-KW"/>
</dbReference>
<comment type="caution">
    <text evidence="12">The sequence shown here is derived from an EMBL/GenBank/DDBJ whole genome shotgun (WGS) entry which is preliminary data.</text>
</comment>
<feature type="chain" id="PRO_5013775686" description="chitinase" evidence="10">
    <location>
        <begin position="24"/>
        <end position="328"/>
    </location>
</feature>
<keyword evidence="3 8" id="KW-0378">Hydrolase</keyword>
<dbReference type="InterPro" id="IPR017853">
    <property type="entry name" value="GH"/>
</dbReference>
<dbReference type="CDD" id="cd00598">
    <property type="entry name" value="GH18_chitinase-like"/>
    <property type="match status" value="1"/>
</dbReference>
<comment type="catalytic activity">
    <reaction evidence="1">
        <text>Random endo-hydrolysis of N-acetyl-beta-D-glucosaminide (1-&gt;4)-beta-linkages in chitin and chitodextrins.</text>
        <dbReference type="EC" id="3.2.1.14"/>
    </reaction>
</comment>
<evidence type="ECO:0000256" key="5">
    <source>
        <dbReference type="ARBA" id="ARBA00023277"/>
    </source>
</evidence>
<keyword evidence="13" id="KW-1185">Reference proteome</keyword>
<evidence type="ECO:0000256" key="8">
    <source>
        <dbReference type="RuleBase" id="RU000489"/>
    </source>
</evidence>
<dbReference type="SUPFAM" id="SSF51445">
    <property type="entry name" value="(Trans)glycosidases"/>
    <property type="match status" value="1"/>
</dbReference>
<keyword evidence="10" id="KW-0732">Signal</keyword>
<keyword evidence="4" id="KW-0146">Chitin degradation</keyword>
<gene>
    <name evidence="12" type="ORF">GSI_00059</name>
</gene>
<name>A0A2G8SRG0_9APHY</name>
<dbReference type="Proteomes" id="UP000230002">
    <property type="component" value="Unassembled WGS sequence"/>
</dbReference>
<evidence type="ECO:0000256" key="6">
    <source>
        <dbReference type="ARBA" id="ARBA00023295"/>
    </source>
</evidence>
<dbReference type="PROSITE" id="PS51910">
    <property type="entry name" value="GH18_2"/>
    <property type="match status" value="1"/>
</dbReference>
<organism evidence="12 13">
    <name type="scientific">Ganoderma sinense ZZ0214-1</name>
    <dbReference type="NCBI Taxonomy" id="1077348"/>
    <lineage>
        <taxon>Eukaryota</taxon>
        <taxon>Fungi</taxon>
        <taxon>Dikarya</taxon>
        <taxon>Basidiomycota</taxon>
        <taxon>Agaricomycotina</taxon>
        <taxon>Agaricomycetes</taxon>
        <taxon>Polyporales</taxon>
        <taxon>Polyporaceae</taxon>
        <taxon>Ganoderma</taxon>
    </lineage>
</organism>
<dbReference type="EC" id="3.2.1.14" evidence="2"/>
<evidence type="ECO:0000256" key="2">
    <source>
        <dbReference type="ARBA" id="ARBA00012729"/>
    </source>
</evidence>
<feature type="domain" description="GH18" evidence="11">
    <location>
        <begin position="47"/>
        <end position="328"/>
    </location>
</feature>
<dbReference type="OrthoDB" id="2721240at2759"/>
<dbReference type="InterPro" id="IPR001579">
    <property type="entry name" value="Glyco_hydro_18_chit_AS"/>
</dbReference>
<evidence type="ECO:0000259" key="11">
    <source>
        <dbReference type="PROSITE" id="PS51910"/>
    </source>
</evidence>
<comment type="similarity">
    <text evidence="9">Belongs to the glycosyl hydrolase 18 family.</text>
</comment>
<keyword evidence="6 8" id="KW-0326">Glycosidase</keyword>
<protein>
    <recommendedName>
        <fullName evidence="2">chitinase</fullName>
        <ecNumber evidence="2">3.2.1.14</ecNumber>
    </recommendedName>
</protein>
<feature type="signal peptide" evidence="10">
    <location>
        <begin position="1"/>
        <end position="23"/>
    </location>
</feature>
<evidence type="ECO:0000256" key="3">
    <source>
        <dbReference type="ARBA" id="ARBA00022801"/>
    </source>
</evidence>
<accession>A0A2G8SRG0</accession>
<dbReference type="PROSITE" id="PS01095">
    <property type="entry name" value="GH18_1"/>
    <property type="match status" value="1"/>
</dbReference>
<dbReference type="Gene3D" id="3.20.20.80">
    <property type="entry name" value="Glycosidases"/>
    <property type="match status" value="1"/>
</dbReference>
<evidence type="ECO:0000256" key="1">
    <source>
        <dbReference type="ARBA" id="ARBA00000822"/>
    </source>
</evidence>
<evidence type="ECO:0000256" key="7">
    <source>
        <dbReference type="ARBA" id="ARBA00023326"/>
    </source>
</evidence>
<reference evidence="12 13" key="1">
    <citation type="journal article" date="2015" name="Sci. Rep.">
        <title>Chromosome-level genome map provides insights into diverse defense mechanisms in the medicinal fungus Ganoderma sinense.</title>
        <authorList>
            <person name="Zhu Y."/>
            <person name="Xu J."/>
            <person name="Sun C."/>
            <person name="Zhou S."/>
            <person name="Xu H."/>
            <person name="Nelson D.R."/>
            <person name="Qian J."/>
            <person name="Song J."/>
            <person name="Luo H."/>
            <person name="Xiang L."/>
            <person name="Li Y."/>
            <person name="Xu Z."/>
            <person name="Ji A."/>
            <person name="Wang L."/>
            <person name="Lu S."/>
            <person name="Hayward A."/>
            <person name="Sun W."/>
            <person name="Li X."/>
            <person name="Schwartz D.C."/>
            <person name="Wang Y."/>
            <person name="Chen S."/>
        </authorList>
    </citation>
    <scope>NUCLEOTIDE SEQUENCE [LARGE SCALE GENOMIC DNA]</scope>
    <source>
        <strain evidence="12 13">ZZ0214-1</strain>
    </source>
</reference>
<dbReference type="EMBL" id="AYKW01000001">
    <property type="protein sequence ID" value="PIL36371.1"/>
    <property type="molecule type" value="Genomic_DNA"/>
</dbReference>
<keyword evidence="7" id="KW-0624">Polysaccharide degradation</keyword>
<dbReference type="GO" id="GO:0008843">
    <property type="term" value="F:endochitinase activity"/>
    <property type="evidence" value="ECO:0007669"/>
    <property type="project" value="UniProtKB-EC"/>
</dbReference>
<evidence type="ECO:0000313" key="12">
    <source>
        <dbReference type="EMBL" id="PIL36371.1"/>
    </source>
</evidence>
<dbReference type="PANTHER" id="PTHR45708:SF49">
    <property type="entry name" value="ENDOCHITINASE"/>
    <property type="match status" value="1"/>
</dbReference>
<dbReference type="Pfam" id="PF00704">
    <property type="entry name" value="Glyco_hydro_18"/>
    <property type="match status" value="1"/>
</dbReference>